<dbReference type="Proteomes" id="UP000188268">
    <property type="component" value="Unassembled WGS sequence"/>
</dbReference>
<accession>A0A1R3KZ12</accession>
<reference evidence="1 2" key="1">
    <citation type="submission" date="2013-09" db="EMBL/GenBank/DDBJ databases">
        <title>Corchorus capsularis genome sequencing.</title>
        <authorList>
            <person name="Alam M."/>
            <person name="Haque M.S."/>
            <person name="Islam M.S."/>
            <person name="Emdad E.M."/>
            <person name="Islam M.M."/>
            <person name="Ahmed B."/>
            <person name="Halim A."/>
            <person name="Hossen Q.M.M."/>
            <person name="Hossain M.Z."/>
            <person name="Ahmed R."/>
            <person name="Khan M.M."/>
            <person name="Islam R."/>
            <person name="Rashid M.M."/>
            <person name="Khan S.A."/>
            <person name="Rahman M.S."/>
            <person name="Alam M."/>
        </authorList>
    </citation>
    <scope>NUCLEOTIDE SEQUENCE [LARGE SCALE GENOMIC DNA]</scope>
    <source>
        <strain evidence="2">cv. CVL-1</strain>
        <tissue evidence="1">Whole seedling</tissue>
    </source>
</reference>
<name>A0A1R3KZ12_COCAP</name>
<keyword evidence="2" id="KW-1185">Reference proteome</keyword>
<evidence type="ECO:0000313" key="2">
    <source>
        <dbReference type="Proteomes" id="UP000188268"/>
    </source>
</evidence>
<protein>
    <submittedName>
        <fullName evidence="1">Uncharacterized protein</fullName>
    </submittedName>
</protein>
<evidence type="ECO:0000313" key="1">
    <source>
        <dbReference type="EMBL" id="OMP12336.1"/>
    </source>
</evidence>
<dbReference type="Gramene" id="OMP12336">
    <property type="protein sequence ID" value="OMP12336"/>
    <property type="gene ID" value="CCACVL1_00034"/>
</dbReference>
<dbReference type="AlphaFoldDB" id="A0A1R3KZ12"/>
<organism evidence="1 2">
    <name type="scientific">Corchorus capsularis</name>
    <name type="common">Jute</name>
    <dbReference type="NCBI Taxonomy" id="210143"/>
    <lineage>
        <taxon>Eukaryota</taxon>
        <taxon>Viridiplantae</taxon>
        <taxon>Streptophyta</taxon>
        <taxon>Embryophyta</taxon>
        <taxon>Tracheophyta</taxon>
        <taxon>Spermatophyta</taxon>
        <taxon>Magnoliopsida</taxon>
        <taxon>eudicotyledons</taxon>
        <taxon>Gunneridae</taxon>
        <taxon>Pentapetalae</taxon>
        <taxon>rosids</taxon>
        <taxon>malvids</taxon>
        <taxon>Malvales</taxon>
        <taxon>Malvaceae</taxon>
        <taxon>Grewioideae</taxon>
        <taxon>Apeibeae</taxon>
        <taxon>Corchorus</taxon>
    </lineage>
</organism>
<gene>
    <name evidence="1" type="ORF">CCACVL1_00034</name>
</gene>
<comment type="caution">
    <text evidence="1">The sequence shown here is derived from an EMBL/GenBank/DDBJ whole genome shotgun (WGS) entry which is preliminary data.</text>
</comment>
<dbReference type="EMBL" id="AWWV01000128">
    <property type="protein sequence ID" value="OMP12336.1"/>
    <property type="molecule type" value="Genomic_DNA"/>
</dbReference>
<sequence length="64" mass="7044">MPMKQQQQAMGDITTGTSEVETLDDQKAPFSGAGLFLEQESSKPRLSLKERSRISPSLGFTIWG</sequence>
<proteinExistence type="predicted"/>